<dbReference type="EMBL" id="KP025966">
    <property type="protein sequence ID" value="AJM89728.1"/>
    <property type="molecule type" value="mRNA"/>
</dbReference>
<dbReference type="PROSITE" id="PS00375">
    <property type="entry name" value="UDPGT"/>
    <property type="match status" value="1"/>
</dbReference>
<dbReference type="AlphaFoldDB" id="A0A0C5BSY6"/>
<comment type="similarity">
    <text evidence="2 8">Belongs to the UDP-glycosyltransferase family.</text>
</comment>
<sequence>MERRHVLLVTIPALGHINPALQFAKRLINMGIHVTFVTSVYARRRMAAAAHVNNGLTFTSFSDGYDDGFKPGTDDAKKYMVEIRSQGSKALRDTIAAAAEQGRPITRLVYTLLLPWAAEVAREVHLPSALLWIQPATVLAVYYHCFHGYGDEISSCSDDPSWKIQIPGITTLAKRDLPSFMLPNTSEIYNFTLPLFKEQVDTLDAETKPKVLVNTFDALECDALRAIAAYDLISVGPLIPSAFLDGQDPSDTSFGGDLFKKADDYLEWLNSKPQSSVIYVSFGSLLRLAKPQMEEIGKGLVEANRPFLWVIRASEVEEKEEETLSCLKELERIGKIIPWCSQLEVLTHPSLGCFVTHCGWNSTLESLSCGVPVVAFPGWTDQGTNAKLIEDVWRSGVRVRVNGEGVVEGGELRRCIEEVMGDIQLRDNAVKWKALAREAVGENGSSYKNLKAFFN</sequence>
<evidence type="ECO:0000256" key="8">
    <source>
        <dbReference type="RuleBase" id="RU003718"/>
    </source>
</evidence>
<evidence type="ECO:0000256" key="4">
    <source>
        <dbReference type="ARBA" id="ARBA00022679"/>
    </source>
</evidence>
<evidence type="ECO:0000256" key="7">
    <source>
        <dbReference type="ARBA" id="ARBA00056922"/>
    </source>
</evidence>
<evidence type="ECO:0000256" key="1">
    <source>
        <dbReference type="ARBA" id="ARBA00004935"/>
    </source>
</evidence>
<dbReference type="GO" id="GO:0080043">
    <property type="term" value="F:quercetin 3-O-glucosyltransferase activity"/>
    <property type="evidence" value="ECO:0007669"/>
    <property type="project" value="TreeGrafter"/>
</dbReference>
<dbReference type="FunFam" id="3.40.50.2000:FF:000019">
    <property type="entry name" value="Glycosyltransferase"/>
    <property type="match status" value="1"/>
</dbReference>
<dbReference type="PANTHER" id="PTHR11926">
    <property type="entry name" value="GLUCOSYL/GLUCURONOSYL TRANSFERASES"/>
    <property type="match status" value="1"/>
</dbReference>
<accession>A0A0C5BSY6</accession>
<keyword evidence="3 8" id="KW-0328">Glycosyltransferase</keyword>
<evidence type="ECO:0000256" key="2">
    <source>
        <dbReference type="ARBA" id="ARBA00009995"/>
    </source>
</evidence>
<comment type="pathway">
    <text evidence="1">Pigment biosynthesis; anthocyanin biosynthesis.</text>
</comment>
<evidence type="ECO:0000256" key="3">
    <source>
        <dbReference type="ARBA" id="ARBA00022676"/>
    </source>
</evidence>
<dbReference type="FunFam" id="3.40.50.2000:FF:000167">
    <property type="entry name" value="Glycosyltransferase"/>
    <property type="match status" value="1"/>
</dbReference>
<comment type="catalytic activity">
    <reaction evidence="6">
        <text>an anthocyanidin 3-O-beta-D-glucoside + UDP-alpha-D-glucose = an anthocyanidin 3,5-di-O-beta-D-glucoside + UDP + 2 H(+)</text>
        <dbReference type="Rhea" id="RHEA:35423"/>
        <dbReference type="ChEBI" id="CHEBI:15378"/>
        <dbReference type="ChEBI" id="CHEBI:16307"/>
        <dbReference type="ChEBI" id="CHEBI:57503"/>
        <dbReference type="ChEBI" id="CHEBI:58223"/>
        <dbReference type="ChEBI" id="CHEBI:58885"/>
        <dbReference type="EC" id="2.4.1.298"/>
    </reaction>
</comment>
<dbReference type="PANTHER" id="PTHR11926:SF870">
    <property type="entry name" value="UDP-GLYCOSYLTRANSFERASE 75B1"/>
    <property type="match status" value="1"/>
</dbReference>
<evidence type="ECO:0000313" key="10">
    <source>
        <dbReference type="EMBL" id="AJM89728.1"/>
    </source>
</evidence>
<dbReference type="Gene3D" id="3.40.50.2000">
    <property type="entry name" value="Glycogen Phosphorylase B"/>
    <property type="match status" value="2"/>
</dbReference>
<keyword evidence="5" id="KW-0732">Signal</keyword>
<evidence type="ECO:0000256" key="9">
    <source>
        <dbReference type="RuleBase" id="RU362057"/>
    </source>
</evidence>
<organism evidence="10">
    <name type="scientific">Leonurus japonicus</name>
    <name type="common">Chinese motherwort</name>
    <name type="synonym">Leonurus artemisia</name>
    <dbReference type="NCBI Taxonomy" id="4138"/>
    <lineage>
        <taxon>Eukaryota</taxon>
        <taxon>Viridiplantae</taxon>
        <taxon>Streptophyta</taxon>
        <taxon>Embryophyta</taxon>
        <taxon>Tracheophyta</taxon>
        <taxon>Spermatophyta</taxon>
        <taxon>Magnoliopsida</taxon>
        <taxon>eudicotyledons</taxon>
        <taxon>Gunneridae</taxon>
        <taxon>Pentapetalae</taxon>
        <taxon>asterids</taxon>
        <taxon>lamiids</taxon>
        <taxon>Lamiales</taxon>
        <taxon>Lamiaceae</taxon>
        <taxon>Lamioideae</taxon>
        <taxon>Leonureae</taxon>
        <taxon>Leonurus</taxon>
    </lineage>
</organism>
<dbReference type="EC" id="2.4.1.-" evidence="9"/>
<keyword evidence="4 8" id="KW-0808">Transferase</keyword>
<protein>
    <recommendedName>
        <fullName evidence="9">Glycosyltransferase</fullName>
        <ecNumber evidence="9">2.4.1.-</ecNumber>
    </recommendedName>
</protein>
<dbReference type="GO" id="GO:0102816">
    <property type="term" value="F:UDP-D-glucose:delphinidin 3-O-glucosyl-5-O-caffeoylglucoside -O-beta-D-glucosyltransferase activity"/>
    <property type="evidence" value="ECO:0007669"/>
    <property type="project" value="UniProtKB-EC"/>
</dbReference>
<dbReference type="GO" id="GO:0080044">
    <property type="term" value="F:quercetin 7-O-glucosyltransferase activity"/>
    <property type="evidence" value="ECO:0007669"/>
    <property type="project" value="TreeGrafter"/>
</dbReference>
<dbReference type="InterPro" id="IPR035595">
    <property type="entry name" value="UDP_glycos_trans_CS"/>
</dbReference>
<proteinExistence type="evidence at transcript level"/>
<dbReference type="InterPro" id="IPR002213">
    <property type="entry name" value="UDP_glucos_trans"/>
</dbReference>
<dbReference type="Pfam" id="PF00201">
    <property type="entry name" value="UDPGT"/>
    <property type="match status" value="1"/>
</dbReference>
<dbReference type="SUPFAM" id="SSF53756">
    <property type="entry name" value="UDP-Glycosyltransferase/glycogen phosphorylase"/>
    <property type="match status" value="1"/>
</dbReference>
<name>A0A0C5BSY6_LEOJA</name>
<reference evidence="10" key="1">
    <citation type="submission" date="2014-10" db="EMBL/GenBank/DDBJ databases">
        <authorList>
            <person name="Xu D."/>
            <person name="Tan C."/>
        </authorList>
    </citation>
    <scope>NUCLEOTIDE SEQUENCE</scope>
</reference>
<comment type="function">
    <text evidence="7">Catalyzes the glucosylation at the O-5 position of anthocyanidin 3-glucosides to form anthocyanidin 3,5-di-O-glucosides using UDP-glucose as sugar donor. Anthocyanidin 3,5-di-O-glucosides are molecules that are responsible for pigmentation. Also acts on anthocyanidin 3-O-(6-O-malonylglucoside). Much less active with hydroxycinnamoylglucose derivatives. No activity in the absence of the 3-O-glucoside group.</text>
</comment>
<evidence type="ECO:0000256" key="5">
    <source>
        <dbReference type="ARBA" id="ARBA00022729"/>
    </source>
</evidence>
<dbReference type="CDD" id="cd03784">
    <property type="entry name" value="GT1_Gtf-like"/>
    <property type="match status" value="1"/>
</dbReference>
<evidence type="ECO:0000256" key="6">
    <source>
        <dbReference type="ARBA" id="ARBA00050360"/>
    </source>
</evidence>